<dbReference type="HOGENOM" id="CLU_3372370_0_0_0"/>
<sequence length="34" mass="3757">MRAKNSTICPGGSLRERNALSPRVHCQTEASRMV</sequence>
<dbReference type="AlphaFoldDB" id="A3ZW08"/>
<evidence type="ECO:0000256" key="1">
    <source>
        <dbReference type="SAM" id="MobiDB-lite"/>
    </source>
</evidence>
<comment type="caution">
    <text evidence="2">The sequence shown here is derived from an EMBL/GenBank/DDBJ whole genome shotgun (WGS) entry which is preliminary data.</text>
</comment>
<feature type="region of interest" description="Disordered" evidence="1">
    <location>
        <begin position="1"/>
        <end position="34"/>
    </location>
</feature>
<gene>
    <name evidence="2" type="ORF">DSM3645_03473</name>
</gene>
<dbReference type="EMBL" id="AANZ01000014">
    <property type="protein sequence ID" value="EAQ79504.1"/>
    <property type="molecule type" value="Genomic_DNA"/>
</dbReference>
<protein>
    <submittedName>
        <fullName evidence="2">Uncharacterized protein</fullName>
    </submittedName>
</protein>
<evidence type="ECO:0000313" key="3">
    <source>
        <dbReference type="Proteomes" id="UP000004358"/>
    </source>
</evidence>
<accession>A3ZW08</accession>
<reference evidence="2 3" key="1">
    <citation type="submission" date="2006-02" db="EMBL/GenBank/DDBJ databases">
        <authorList>
            <person name="Amann R."/>
            <person name="Ferriera S."/>
            <person name="Johnson J."/>
            <person name="Kravitz S."/>
            <person name="Halpern A."/>
            <person name="Remington K."/>
            <person name="Beeson K."/>
            <person name="Tran B."/>
            <person name="Rogers Y.-H."/>
            <person name="Friedman R."/>
            <person name="Venter J.C."/>
        </authorList>
    </citation>
    <scope>NUCLEOTIDE SEQUENCE [LARGE SCALE GENOMIC DNA]</scope>
    <source>
        <strain evidence="2 3">DSM 3645</strain>
    </source>
</reference>
<proteinExistence type="predicted"/>
<dbReference type="STRING" id="314230.DSM3645_03473"/>
<dbReference type="Proteomes" id="UP000004358">
    <property type="component" value="Unassembled WGS sequence"/>
</dbReference>
<organism evidence="2 3">
    <name type="scientific">Blastopirellula marina DSM 3645</name>
    <dbReference type="NCBI Taxonomy" id="314230"/>
    <lineage>
        <taxon>Bacteria</taxon>
        <taxon>Pseudomonadati</taxon>
        <taxon>Planctomycetota</taxon>
        <taxon>Planctomycetia</taxon>
        <taxon>Pirellulales</taxon>
        <taxon>Pirellulaceae</taxon>
        <taxon>Blastopirellula</taxon>
    </lineage>
</organism>
<name>A3ZW08_9BACT</name>
<evidence type="ECO:0000313" key="2">
    <source>
        <dbReference type="EMBL" id="EAQ79504.1"/>
    </source>
</evidence>